<dbReference type="EMBL" id="JXTB01000119">
    <property type="protein sequence ID" value="PON61701.1"/>
    <property type="molecule type" value="Genomic_DNA"/>
</dbReference>
<proteinExistence type="predicted"/>
<dbReference type="STRING" id="3476.A0A2P5CKZ5"/>
<sequence length="74" mass="8644">MDFEKGSNHTSLIKLHSFKKMTSTLLRTLYAQLNHYVTLFGKRLLQTWLGRPLYHAELKKESQEAMASLRLQGH</sequence>
<accession>A0A2P5CKZ5</accession>
<evidence type="ECO:0000313" key="2">
    <source>
        <dbReference type="Proteomes" id="UP000237105"/>
    </source>
</evidence>
<dbReference type="SUPFAM" id="SSF48334">
    <property type="entry name" value="DNA repair protein MutS, domain III"/>
    <property type="match status" value="1"/>
</dbReference>
<organism evidence="1 2">
    <name type="scientific">Parasponia andersonii</name>
    <name type="common">Sponia andersonii</name>
    <dbReference type="NCBI Taxonomy" id="3476"/>
    <lineage>
        <taxon>Eukaryota</taxon>
        <taxon>Viridiplantae</taxon>
        <taxon>Streptophyta</taxon>
        <taxon>Embryophyta</taxon>
        <taxon>Tracheophyta</taxon>
        <taxon>Spermatophyta</taxon>
        <taxon>Magnoliopsida</taxon>
        <taxon>eudicotyledons</taxon>
        <taxon>Gunneridae</taxon>
        <taxon>Pentapetalae</taxon>
        <taxon>rosids</taxon>
        <taxon>fabids</taxon>
        <taxon>Rosales</taxon>
        <taxon>Cannabaceae</taxon>
        <taxon>Parasponia</taxon>
    </lineage>
</organism>
<gene>
    <name evidence="1" type="ORF">PanWU01x14_143600</name>
</gene>
<evidence type="ECO:0000313" key="1">
    <source>
        <dbReference type="EMBL" id="PON61701.1"/>
    </source>
</evidence>
<name>A0A2P5CKZ5_PARAD</name>
<comment type="caution">
    <text evidence="1">The sequence shown here is derived from an EMBL/GenBank/DDBJ whole genome shotgun (WGS) entry which is preliminary data.</text>
</comment>
<dbReference type="InterPro" id="IPR036187">
    <property type="entry name" value="DNA_mismatch_repair_MutS_sf"/>
</dbReference>
<reference evidence="2" key="1">
    <citation type="submission" date="2016-06" db="EMBL/GenBank/DDBJ databases">
        <title>Parallel loss of symbiosis genes in relatives of nitrogen-fixing non-legume Parasponia.</title>
        <authorList>
            <person name="Van Velzen R."/>
            <person name="Holmer R."/>
            <person name="Bu F."/>
            <person name="Rutten L."/>
            <person name="Van Zeijl A."/>
            <person name="Liu W."/>
            <person name="Santuari L."/>
            <person name="Cao Q."/>
            <person name="Sharma T."/>
            <person name="Shen D."/>
            <person name="Roswanjaya Y."/>
            <person name="Wardhani T."/>
            <person name="Kalhor M.S."/>
            <person name="Jansen J."/>
            <person name="Van den Hoogen J."/>
            <person name="Gungor B."/>
            <person name="Hartog M."/>
            <person name="Hontelez J."/>
            <person name="Verver J."/>
            <person name="Yang W.-C."/>
            <person name="Schijlen E."/>
            <person name="Repin R."/>
            <person name="Schilthuizen M."/>
            <person name="Schranz E."/>
            <person name="Heidstra R."/>
            <person name="Miyata K."/>
            <person name="Fedorova E."/>
            <person name="Kohlen W."/>
            <person name="Bisseling T."/>
            <person name="Smit S."/>
            <person name="Geurts R."/>
        </authorList>
    </citation>
    <scope>NUCLEOTIDE SEQUENCE [LARGE SCALE GENOMIC DNA]</scope>
    <source>
        <strain evidence="2">cv. WU1-14</strain>
    </source>
</reference>
<dbReference type="Proteomes" id="UP000237105">
    <property type="component" value="Unassembled WGS sequence"/>
</dbReference>
<keyword evidence="2" id="KW-1185">Reference proteome</keyword>
<dbReference type="Gene3D" id="1.10.1420.10">
    <property type="match status" value="1"/>
</dbReference>
<protein>
    <submittedName>
        <fullName evidence="1">DNA mismatch repair protein</fullName>
    </submittedName>
</protein>
<dbReference type="AlphaFoldDB" id="A0A2P5CKZ5"/>